<evidence type="ECO:0000313" key="12">
    <source>
        <dbReference type="EMBL" id="APW65542.1"/>
    </source>
</evidence>
<sequence>MAIKEKQNVILNYELKINDEIVDTNFDKEPIEFVYGEGQLIEGLESGIKDMNEGDSKILKIPASQAYGEYDEKLSETIDIKDFEGIDLQIGMVLEAENSNDELIKATVTDVTKENVTVDYNHPLAGCDLEFRVEIKSII</sequence>
<accession>A0A1P8KLY5</accession>
<dbReference type="KEGG" id="alp:LPB137_06625"/>
<protein>
    <recommendedName>
        <fullName evidence="10">Peptidyl-prolyl cis-trans isomerase</fullName>
        <ecNumber evidence="10">5.2.1.8</ecNumber>
    </recommendedName>
</protein>
<keyword evidence="7 9" id="KW-0413">Isomerase</keyword>
<evidence type="ECO:0000256" key="6">
    <source>
        <dbReference type="ARBA" id="ARBA00023186"/>
    </source>
</evidence>
<evidence type="ECO:0000256" key="3">
    <source>
        <dbReference type="ARBA" id="ARBA00006577"/>
    </source>
</evidence>
<dbReference type="EC" id="5.2.1.8" evidence="10"/>
<feature type="domain" description="PPIase FKBP-type" evidence="11">
    <location>
        <begin position="6"/>
        <end position="102"/>
    </location>
</feature>
<proteinExistence type="inferred from homology"/>
<keyword evidence="4" id="KW-0963">Cytoplasm</keyword>
<evidence type="ECO:0000256" key="7">
    <source>
        <dbReference type="ARBA" id="ARBA00023235"/>
    </source>
</evidence>
<dbReference type="InterPro" id="IPR046357">
    <property type="entry name" value="PPIase_dom_sf"/>
</dbReference>
<dbReference type="GO" id="GO:0042026">
    <property type="term" value="P:protein refolding"/>
    <property type="evidence" value="ECO:0007669"/>
    <property type="project" value="UniProtKB-ARBA"/>
</dbReference>
<dbReference type="PANTHER" id="PTHR47861">
    <property type="entry name" value="FKBP-TYPE PEPTIDYL-PROLYL CIS-TRANS ISOMERASE SLYD"/>
    <property type="match status" value="1"/>
</dbReference>
<comment type="catalytic activity">
    <reaction evidence="1 9 10">
        <text>[protein]-peptidylproline (omega=180) = [protein]-peptidylproline (omega=0)</text>
        <dbReference type="Rhea" id="RHEA:16237"/>
        <dbReference type="Rhea" id="RHEA-COMP:10747"/>
        <dbReference type="Rhea" id="RHEA-COMP:10748"/>
        <dbReference type="ChEBI" id="CHEBI:83833"/>
        <dbReference type="ChEBI" id="CHEBI:83834"/>
        <dbReference type="EC" id="5.2.1.8"/>
    </reaction>
</comment>
<dbReference type="STRING" id="1850254.LPB137_06625"/>
<dbReference type="OrthoDB" id="9808891at2"/>
<gene>
    <name evidence="12" type="ORF">LPB137_06625</name>
</gene>
<dbReference type="RefSeq" id="WP_076086052.1">
    <property type="nucleotide sequence ID" value="NZ_CP019070.1"/>
</dbReference>
<evidence type="ECO:0000256" key="4">
    <source>
        <dbReference type="ARBA" id="ARBA00022490"/>
    </source>
</evidence>
<dbReference type="AlphaFoldDB" id="A0A1P8KLY5"/>
<dbReference type="SUPFAM" id="SSF54534">
    <property type="entry name" value="FKBP-like"/>
    <property type="match status" value="1"/>
</dbReference>
<organism evidence="12 13">
    <name type="scientific">Poseidonibacter parvus</name>
    <dbReference type="NCBI Taxonomy" id="1850254"/>
    <lineage>
        <taxon>Bacteria</taxon>
        <taxon>Pseudomonadati</taxon>
        <taxon>Campylobacterota</taxon>
        <taxon>Epsilonproteobacteria</taxon>
        <taxon>Campylobacterales</taxon>
        <taxon>Arcobacteraceae</taxon>
        <taxon>Poseidonibacter</taxon>
    </lineage>
</organism>
<comment type="similarity">
    <text evidence="3 10">Belongs to the FKBP-type PPIase family.</text>
</comment>
<evidence type="ECO:0000256" key="1">
    <source>
        <dbReference type="ARBA" id="ARBA00000971"/>
    </source>
</evidence>
<dbReference type="Pfam" id="PF00254">
    <property type="entry name" value="FKBP_C"/>
    <property type="match status" value="1"/>
</dbReference>
<dbReference type="Gene3D" id="3.10.50.40">
    <property type="match status" value="1"/>
</dbReference>
<name>A0A1P8KLY5_9BACT</name>
<keyword evidence="6" id="KW-0143">Chaperone</keyword>
<evidence type="ECO:0000259" key="11">
    <source>
        <dbReference type="PROSITE" id="PS50059"/>
    </source>
</evidence>
<dbReference type="InterPro" id="IPR001179">
    <property type="entry name" value="PPIase_FKBP_dom"/>
</dbReference>
<dbReference type="GO" id="GO:0003755">
    <property type="term" value="F:peptidyl-prolyl cis-trans isomerase activity"/>
    <property type="evidence" value="ECO:0007669"/>
    <property type="project" value="UniProtKB-UniRule"/>
</dbReference>
<dbReference type="PROSITE" id="PS50059">
    <property type="entry name" value="FKBP_PPIASE"/>
    <property type="match status" value="1"/>
</dbReference>
<evidence type="ECO:0000256" key="2">
    <source>
        <dbReference type="ARBA" id="ARBA00004496"/>
    </source>
</evidence>
<reference evidence="12 13" key="1">
    <citation type="submission" date="2017-01" db="EMBL/GenBank/DDBJ databases">
        <title>Genome sequencing of Arcobacter sp. LPB0137.</title>
        <authorList>
            <person name="Lee G.-W."/>
            <person name="Yi H."/>
        </authorList>
    </citation>
    <scope>NUCLEOTIDE SEQUENCE [LARGE SCALE GENOMIC DNA]</scope>
    <source>
        <strain evidence="12 13">LPB0137</strain>
    </source>
</reference>
<dbReference type="Proteomes" id="UP000186074">
    <property type="component" value="Chromosome"/>
</dbReference>
<evidence type="ECO:0000256" key="9">
    <source>
        <dbReference type="PROSITE-ProRule" id="PRU00277"/>
    </source>
</evidence>
<dbReference type="EMBL" id="CP019070">
    <property type="protein sequence ID" value="APW65542.1"/>
    <property type="molecule type" value="Genomic_DNA"/>
</dbReference>
<keyword evidence="13" id="KW-1185">Reference proteome</keyword>
<comment type="function">
    <text evidence="8">Also involved in hydrogenase metallocenter assembly, probably by participating in the nickel insertion step. This function in hydrogenase biosynthesis requires chaperone activity and the presence of the metal-binding domain, but not PPIase activity.</text>
</comment>
<evidence type="ECO:0000256" key="10">
    <source>
        <dbReference type="RuleBase" id="RU003915"/>
    </source>
</evidence>
<keyword evidence="5 9" id="KW-0697">Rotamase</keyword>
<dbReference type="GO" id="GO:0005737">
    <property type="term" value="C:cytoplasm"/>
    <property type="evidence" value="ECO:0007669"/>
    <property type="project" value="UniProtKB-SubCell"/>
</dbReference>
<dbReference type="PANTHER" id="PTHR47861:SF3">
    <property type="entry name" value="FKBP-TYPE PEPTIDYL-PROLYL CIS-TRANS ISOMERASE SLYD"/>
    <property type="match status" value="1"/>
</dbReference>
<evidence type="ECO:0000256" key="5">
    <source>
        <dbReference type="ARBA" id="ARBA00023110"/>
    </source>
</evidence>
<evidence type="ECO:0000313" key="13">
    <source>
        <dbReference type="Proteomes" id="UP000186074"/>
    </source>
</evidence>
<comment type="subcellular location">
    <subcellularLocation>
        <location evidence="2">Cytoplasm</location>
    </subcellularLocation>
</comment>
<evidence type="ECO:0000256" key="8">
    <source>
        <dbReference type="ARBA" id="ARBA00037071"/>
    </source>
</evidence>